<evidence type="ECO:0000313" key="3">
    <source>
        <dbReference type="Proteomes" id="UP000218543"/>
    </source>
</evidence>
<reference evidence="1 4" key="2">
    <citation type="submission" date="2019-12" db="EMBL/GenBank/DDBJ databases">
        <title>Enteriobacteria Tanzani isolates_10432.</title>
        <authorList>
            <person name="Subbiah M."/>
            <person name="Call D."/>
        </authorList>
    </citation>
    <scope>NUCLEOTIDE SEQUENCE [LARGE SCALE GENOMIC DNA]</scope>
    <source>
        <strain evidence="1 4">10432wF6</strain>
    </source>
</reference>
<proteinExistence type="predicted"/>
<reference evidence="2 3" key="1">
    <citation type="submission" date="2016-12" db="EMBL/GenBank/DDBJ databases">
        <title>Real-Time Genomic Investigation Underlying the Public Health Response to a Shiga Toxin-Producing Escherichia Coli O26:H11 Outbreak in a Nursery.</title>
        <authorList>
            <person name="Ferdous M."/>
            <person name="Moran-Gilad J."/>
            <person name="Rossen J.W."/>
            <person name="Gdalevich M."/>
        </authorList>
    </citation>
    <scope>NUCLEOTIDE SEQUENCE [LARGE SCALE GENOMIC DNA]</scope>
    <source>
        <strain evidence="2 3">STEC 514-2</strain>
    </source>
</reference>
<sequence>MEKEIKFAPIDIDEELAKIGMPERMRDIIEYAIKENLGAREALSIMEREINLINEAVSLENKIAREEYVRRRLGVDGSAILTSEHYAKIFNLFSR</sequence>
<dbReference type="RefSeq" id="WP_032204019.1">
    <property type="nucleotide sequence ID" value="NZ_BFKT01000023.1"/>
</dbReference>
<organism evidence="2 3">
    <name type="scientific">Escherichia coli</name>
    <dbReference type="NCBI Taxonomy" id="562"/>
    <lineage>
        <taxon>Bacteria</taxon>
        <taxon>Pseudomonadati</taxon>
        <taxon>Pseudomonadota</taxon>
        <taxon>Gammaproteobacteria</taxon>
        <taxon>Enterobacterales</taxon>
        <taxon>Enterobacteriaceae</taxon>
        <taxon>Escherichia</taxon>
    </lineage>
</organism>
<dbReference type="AlphaFoldDB" id="A0A2A2CGV8"/>
<dbReference type="Proteomes" id="UP000218543">
    <property type="component" value="Unassembled WGS sequence"/>
</dbReference>
<dbReference type="Proteomes" id="UP000487258">
    <property type="component" value="Unassembled WGS sequence"/>
</dbReference>
<comment type="caution">
    <text evidence="2">The sequence shown here is derived from an EMBL/GenBank/DDBJ whole genome shotgun (WGS) entry which is preliminary data.</text>
</comment>
<dbReference type="EMBL" id="WTMY01000028">
    <property type="protein sequence ID" value="MWL44965.1"/>
    <property type="molecule type" value="Genomic_DNA"/>
</dbReference>
<protein>
    <submittedName>
        <fullName evidence="2">Uncharacterized protein</fullName>
    </submittedName>
</protein>
<evidence type="ECO:0000313" key="1">
    <source>
        <dbReference type="EMBL" id="MWL44965.1"/>
    </source>
</evidence>
<dbReference type="EMBL" id="MRVZ01000007">
    <property type="protein sequence ID" value="PAU26423.1"/>
    <property type="molecule type" value="Genomic_DNA"/>
</dbReference>
<evidence type="ECO:0000313" key="4">
    <source>
        <dbReference type="Proteomes" id="UP000487258"/>
    </source>
</evidence>
<gene>
    <name evidence="2" type="ORF">BTQ06_03800</name>
    <name evidence="1" type="ORF">GQM04_05325</name>
</gene>
<name>A0A2A2CGV8_ECOLX</name>
<accession>A0A2A2CGV8</accession>
<evidence type="ECO:0000313" key="2">
    <source>
        <dbReference type="EMBL" id="PAU26423.1"/>
    </source>
</evidence>